<feature type="transmembrane region" description="Helical" evidence="1">
    <location>
        <begin position="7"/>
        <end position="29"/>
    </location>
</feature>
<protein>
    <submittedName>
        <fullName evidence="2">Uncharacterized protein</fullName>
    </submittedName>
</protein>
<dbReference type="HOGENOM" id="CLU_2386396_0_0_1"/>
<organism evidence="2 3">
    <name type="scientific">Collybiopsis luxurians FD-317 M1</name>
    <dbReference type="NCBI Taxonomy" id="944289"/>
    <lineage>
        <taxon>Eukaryota</taxon>
        <taxon>Fungi</taxon>
        <taxon>Dikarya</taxon>
        <taxon>Basidiomycota</taxon>
        <taxon>Agaricomycotina</taxon>
        <taxon>Agaricomycetes</taxon>
        <taxon>Agaricomycetidae</taxon>
        <taxon>Agaricales</taxon>
        <taxon>Marasmiineae</taxon>
        <taxon>Omphalotaceae</taxon>
        <taxon>Collybiopsis</taxon>
        <taxon>Collybiopsis luxurians</taxon>
    </lineage>
</organism>
<proteinExistence type="predicted"/>
<gene>
    <name evidence="2" type="ORF">GYMLUDRAFT_888706</name>
</gene>
<dbReference type="Proteomes" id="UP000053593">
    <property type="component" value="Unassembled WGS sequence"/>
</dbReference>
<accession>A0A0D0CA45</accession>
<evidence type="ECO:0000313" key="2">
    <source>
        <dbReference type="EMBL" id="KIK54877.1"/>
    </source>
</evidence>
<evidence type="ECO:0000313" key="3">
    <source>
        <dbReference type="Proteomes" id="UP000053593"/>
    </source>
</evidence>
<reference evidence="2 3" key="1">
    <citation type="submission" date="2014-04" db="EMBL/GenBank/DDBJ databases">
        <title>Evolutionary Origins and Diversification of the Mycorrhizal Mutualists.</title>
        <authorList>
            <consortium name="DOE Joint Genome Institute"/>
            <consortium name="Mycorrhizal Genomics Consortium"/>
            <person name="Kohler A."/>
            <person name="Kuo A."/>
            <person name="Nagy L.G."/>
            <person name="Floudas D."/>
            <person name="Copeland A."/>
            <person name="Barry K.W."/>
            <person name="Cichocki N."/>
            <person name="Veneault-Fourrey C."/>
            <person name="LaButti K."/>
            <person name="Lindquist E.A."/>
            <person name="Lipzen A."/>
            <person name="Lundell T."/>
            <person name="Morin E."/>
            <person name="Murat C."/>
            <person name="Riley R."/>
            <person name="Ohm R."/>
            <person name="Sun H."/>
            <person name="Tunlid A."/>
            <person name="Henrissat B."/>
            <person name="Grigoriev I.V."/>
            <person name="Hibbett D.S."/>
            <person name="Martin F."/>
        </authorList>
    </citation>
    <scope>NUCLEOTIDE SEQUENCE [LARGE SCALE GENOMIC DNA]</scope>
    <source>
        <strain evidence="2 3">FD-317 M1</strain>
    </source>
</reference>
<keyword evidence="3" id="KW-1185">Reference proteome</keyword>
<evidence type="ECO:0000256" key="1">
    <source>
        <dbReference type="SAM" id="Phobius"/>
    </source>
</evidence>
<name>A0A0D0CA45_9AGAR</name>
<dbReference type="AlphaFoldDB" id="A0A0D0CA45"/>
<keyword evidence="1" id="KW-1133">Transmembrane helix</keyword>
<dbReference type="EMBL" id="KN834811">
    <property type="protein sequence ID" value="KIK54877.1"/>
    <property type="molecule type" value="Genomic_DNA"/>
</dbReference>
<keyword evidence="1" id="KW-0472">Membrane</keyword>
<keyword evidence="1" id="KW-0812">Transmembrane</keyword>
<sequence>MRQYSQLYSWILNVLSMFSALSTLSRTIIPTKCLFPYPSISSIPGNTASSCLVKVGPISVAYNGNKQHFRSAEISHSYLDNCNCKKRHSHHSFY</sequence>